<reference evidence="1" key="1">
    <citation type="submission" date="2019-04" db="EMBL/GenBank/DDBJ databases">
        <title>Genome assembly of Zosterops borbonicus 15179.</title>
        <authorList>
            <person name="Leroy T."/>
            <person name="Anselmetti Y."/>
            <person name="Tilak M.-K."/>
            <person name="Nabholz B."/>
        </authorList>
    </citation>
    <scope>NUCLEOTIDE SEQUENCE</scope>
    <source>
        <strain evidence="1">HGM_15179</strain>
        <tissue evidence="1">Muscle</tissue>
    </source>
</reference>
<name>A0A8K1FXI5_9PASS</name>
<accession>A0A8K1FXI5</accession>
<comment type="caution">
    <text evidence="1">The sequence shown here is derived from an EMBL/GenBank/DDBJ whole genome shotgun (WGS) entry which is preliminary data.</text>
</comment>
<dbReference type="OrthoDB" id="9400281at2759"/>
<dbReference type="EMBL" id="SWJQ01001723">
    <property type="protein sequence ID" value="TRZ07567.1"/>
    <property type="molecule type" value="Genomic_DNA"/>
</dbReference>
<proteinExistence type="predicted"/>
<evidence type="ECO:0000313" key="2">
    <source>
        <dbReference type="Proteomes" id="UP000796761"/>
    </source>
</evidence>
<organism evidence="1 2">
    <name type="scientific">Zosterops borbonicus</name>
    <dbReference type="NCBI Taxonomy" id="364589"/>
    <lineage>
        <taxon>Eukaryota</taxon>
        <taxon>Metazoa</taxon>
        <taxon>Chordata</taxon>
        <taxon>Craniata</taxon>
        <taxon>Vertebrata</taxon>
        <taxon>Euteleostomi</taxon>
        <taxon>Archelosauria</taxon>
        <taxon>Archosauria</taxon>
        <taxon>Dinosauria</taxon>
        <taxon>Saurischia</taxon>
        <taxon>Theropoda</taxon>
        <taxon>Coelurosauria</taxon>
        <taxon>Aves</taxon>
        <taxon>Neognathae</taxon>
        <taxon>Neoaves</taxon>
        <taxon>Telluraves</taxon>
        <taxon>Australaves</taxon>
        <taxon>Passeriformes</taxon>
        <taxon>Sylvioidea</taxon>
        <taxon>Zosteropidae</taxon>
        <taxon>Zosterops</taxon>
    </lineage>
</organism>
<evidence type="ECO:0000313" key="1">
    <source>
        <dbReference type="EMBL" id="TRZ07567.1"/>
    </source>
</evidence>
<protein>
    <submittedName>
        <fullName evidence="1">Uncharacterized protein</fullName>
    </submittedName>
</protein>
<keyword evidence="2" id="KW-1185">Reference proteome</keyword>
<gene>
    <name evidence="1" type="ORF">HGM15179_019542</name>
</gene>
<dbReference type="Proteomes" id="UP000796761">
    <property type="component" value="Unassembled WGS sequence"/>
</dbReference>
<sequence>MKQREKLLQRLKHFESKKFRDDTPTCQHINKCSQLNVVCKFTNERLNALIHVINKNIEQSWPQHRALTNTTHYWLPAGCSTIPYHPLGLAMQPVLNPAKSAPVQALSCQLFQECAVGDIVKGLAEVQTDNIHSLSCIYHTGYLVMKGDRASQT</sequence>
<dbReference type="AlphaFoldDB" id="A0A8K1FXI5"/>